<evidence type="ECO:0000313" key="3">
    <source>
        <dbReference type="Proteomes" id="UP001108025"/>
    </source>
</evidence>
<dbReference type="EMBL" id="JAJNAY010000001">
    <property type="protein sequence ID" value="MCD1117761.1"/>
    <property type="molecule type" value="Genomic_DNA"/>
</dbReference>
<feature type="chain" id="PRO_5040238317" evidence="1">
    <location>
        <begin position="20"/>
        <end position="174"/>
    </location>
</feature>
<dbReference type="Proteomes" id="UP001108025">
    <property type="component" value="Unassembled WGS sequence"/>
</dbReference>
<keyword evidence="3" id="KW-1185">Reference proteome</keyword>
<dbReference type="AlphaFoldDB" id="A0A9Q3YVS3"/>
<gene>
    <name evidence="2" type="ORF">LO744_12915</name>
</gene>
<evidence type="ECO:0000313" key="2">
    <source>
        <dbReference type="EMBL" id="MCD1117761.1"/>
    </source>
</evidence>
<name>A0A9Q3YVS3_9FLAO</name>
<protein>
    <submittedName>
        <fullName evidence="2">Uncharacterized protein</fullName>
    </submittedName>
</protein>
<comment type="caution">
    <text evidence="2">The sequence shown here is derived from an EMBL/GenBank/DDBJ whole genome shotgun (WGS) entry which is preliminary data.</text>
</comment>
<evidence type="ECO:0000256" key="1">
    <source>
        <dbReference type="SAM" id="SignalP"/>
    </source>
</evidence>
<proteinExistence type="predicted"/>
<keyword evidence="1" id="KW-0732">Signal</keyword>
<feature type="signal peptide" evidence="1">
    <location>
        <begin position="1"/>
        <end position="19"/>
    </location>
</feature>
<organism evidence="2 3">
    <name type="scientific">Chryseobacterium turcicum</name>
    <dbReference type="NCBI Taxonomy" id="2898076"/>
    <lineage>
        <taxon>Bacteria</taxon>
        <taxon>Pseudomonadati</taxon>
        <taxon>Bacteroidota</taxon>
        <taxon>Flavobacteriia</taxon>
        <taxon>Flavobacteriales</taxon>
        <taxon>Weeksellaceae</taxon>
        <taxon>Chryseobacterium group</taxon>
        <taxon>Chryseobacterium</taxon>
    </lineage>
</organism>
<dbReference type="RefSeq" id="WP_230669841.1">
    <property type="nucleotide sequence ID" value="NZ_JAJNAY010000001.1"/>
</dbReference>
<sequence length="174" mass="18519">MKQFLFAAAGLFAFATANAQNNTVTLNVKLKPVQTLIVTSALNNVDLTYQTEADYTNGVSKKMDNQLTIYSTGSYELSVSSNDATITKGNKVMNVSSIQVIPTSGTNGPDNAIYTTKSLSNNPNTLVTSTAGAVNKQISIEYKGAGGNTYLDNYIAGQDPTVYTTTLTYSIVSK</sequence>
<reference evidence="2" key="1">
    <citation type="submission" date="2021-11" db="EMBL/GenBank/DDBJ databases">
        <title>Description of novel Chryseobacterium species.</title>
        <authorList>
            <person name="Saticioglu I.B."/>
            <person name="Ay H."/>
            <person name="Altun S."/>
            <person name="Duman M."/>
        </authorList>
    </citation>
    <scope>NUCLEOTIDE SEQUENCE</scope>
    <source>
        <strain evidence="2">C-17</strain>
    </source>
</reference>
<accession>A0A9Q3YVS3</accession>